<sequence length="172" mass="17277">MMKPMIGAVLLALTLSACGGGAGSNALPSTPTVTNPNVPQASGRIAFSSPTFSAPSFNANNEMESGSCATNVQFTGTSEWATFAINEDNYSGPFTASEVVDPNENVNASNPPTQVPAAQTITSAVSGSTLTIKTIGAGLVDVTVSDSLGHSATCQVGVTVTAAVADSEEHHS</sequence>
<protein>
    <submittedName>
        <fullName evidence="1">Uncharacterized protein</fullName>
    </submittedName>
</protein>
<proteinExistence type="predicted"/>
<accession>E6Q2R9</accession>
<gene>
    <name evidence="1" type="ORF">CARN4_1800</name>
</gene>
<evidence type="ECO:0000313" key="1">
    <source>
        <dbReference type="EMBL" id="CBI01479.1"/>
    </source>
</evidence>
<name>E6Q2R9_9ZZZZ</name>
<dbReference type="EMBL" id="CABO01000019">
    <property type="protein sequence ID" value="CBI01479.1"/>
    <property type="molecule type" value="Genomic_DNA"/>
</dbReference>
<reference evidence="1" key="1">
    <citation type="submission" date="2009-10" db="EMBL/GenBank/DDBJ databases">
        <title>Diversity of trophic interactions inside an arsenic-rich microbial ecosystem.</title>
        <authorList>
            <person name="Bertin P.N."/>
            <person name="Heinrich-Salmeron A."/>
            <person name="Pelletier E."/>
            <person name="Goulhen-Chollet F."/>
            <person name="Arsene-Ploetze F."/>
            <person name="Gallien S."/>
            <person name="Calteau A."/>
            <person name="Vallenet D."/>
            <person name="Casiot C."/>
            <person name="Chane-Woon-Ming B."/>
            <person name="Giloteaux L."/>
            <person name="Barakat M."/>
            <person name="Bonnefoy V."/>
            <person name="Bruneel O."/>
            <person name="Chandler M."/>
            <person name="Cleiss J."/>
            <person name="Duran R."/>
            <person name="Elbaz-Poulichet F."/>
            <person name="Fonknechten N."/>
            <person name="Lauga B."/>
            <person name="Mornico D."/>
            <person name="Ortet P."/>
            <person name="Schaeffer C."/>
            <person name="Siguier P."/>
            <person name="Alexander Thil Smith A."/>
            <person name="Van Dorsselaer A."/>
            <person name="Weissenbach J."/>
            <person name="Medigue C."/>
            <person name="Le Paslier D."/>
        </authorList>
    </citation>
    <scope>NUCLEOTIDE SEQUENCE</scope>
</reference>
<comment type="caution">
    <text evidence="1">The sequence shown here is derived from an EMBL/GenBank/DDBJ whole genome shotgun (WGS) entry which is preliminary data.</text>
</comment>
<dbReference type="PROSITE" id="PS51257">
    <property type="entry name" value="PROKAR_LIPOPROTEIN"/>
    <property type="match status" value="1"/>
</dbReference>
<organism evidence="1">
    <name type="scientific">mine drainage metagenome</name>
    <dbReference type="NCBI Taxonomy" id="410659"/>
    <lineage>
        <taxon>unclassified sequences</taxon>
        <taxon>metagenomes</taxon>
        <taxon>ecological metagenomes</taxon>
    </lineage>
</organism>
<dbReference type="AlphaFoldDB" id="E6Q2R9"/>